<name>A0A248LPH2_9NEIS</name>
<reference evidence="2" key="1">
    <citation type="submission" date="2017-06" db="EMBL/GenBank/DDBJ databases">
        <title>Whole genome sequence of Laribacter hongkongensis LHGZ1.</title>
        <authorList>
            <person name="Chen D."/>
            <person name="Wu H."/>
            <person name="Chen J."/>
        </authorList>
    </citation>
    <scope>NUCLEOTIDE SEQUENCE [LARGE SCALE GENOMIC DNA]</scope>
    <source>
        <strain evidence="2">LHGZ1</strain>
    </source>
</reference>
<dbReference type="AlphaFoldDB" id="A0A248LPH2"/>
<accession>A0A248LPH2</accession>
<evidence type="ECO:0000313" key="2">
    <source>
        <dbReference type="Proteomes" id="UP000197424"/>
    </source>
</evidence>
<organism evidence="1 2">
    <name type="scientific">Laribacter hongkongensis</name>
    <dbReference type="NCBI Taxonomy" id="168471"/>
    <lineage>
        <taxon>Bacteria</taxon>
        <taxon>Pseudomonadati</taxon>
        <taxon>Pseudomonadota</taxon>
        <taxon>Betaproteobacteria</taxon>
        <taxon>Neisseriales</taxon>
        <taxon>Aquaspirillaceae</taxon>
        <taxon>Laribacter</taxon>
    </lineage>
</organism>
<protein>
    <submittedName>
        <fullName evidence="1">Uncharacterized protein</fullName>
    </submittedName>
</protein>
<dbReference type="Proteomes" id="UP000197424">
    <property type="component" value="Chromosome"/>
</dbReference>
<sequence>MHKGVPGRTAAWCLRPERHSCLLAAVAGYPVRVSLPQGCSGGLICPVLRQGAVWLYTTWPGWPVPWHGWQNSLDRVFLPTLQWMHYRT</sequence>
<gene>
    <name evidence="1" type="ORF">LHGZ1_3483</name>
</gene>
<evidence type="ECO:0000313" key="1">
    <source>
        <dbReference type="EMBL" id="ASJ26314.1"/>
    </source>
</evidence>
<proteinExistence type="predicted"/>
<dbReference type="EMBL" id="CP022115">
    <property type="protein sequence ID" value="ASJ26314.1"/>
    <property type="molecule type" value="Genomic_DNA"/>
</dbReference>